<keyword evidence="5" id="KW-0238">DNA-binding</keyword>
<feature type="signal peptide" evidence="2">
    <location>
        <begin position="1"/>
        <end position="33"/>
    </location>
</feature>
<comment type="caution">
    <text evidence="5">The sequence shown here is derived from an EMBL/GenBank/DDBJ whole genome shotgun (WGS) entry which is preliminary data.</text>
</comment>
<dbReference type="Proteomes" id="UP000270649">
    <property type="component" value="Unassembled WGS sequence"/>
</dbReference>
<feature type="region of interest" description="Disordered" evidence="1">
    <location>
        <begin position="318"/>
        <end position="358"/>
    </location>
</feature>
<dbReference type="AlphaFoldDB" id="A0A3M0GJP2"/>
<reference evidence="5 6" key="1">
    <citation type="submission" date="2018-10" db="EMBL/GenBank/DDBJ databases">
        <title>Corynebacterium macginleyi genome sequencing and assembly of the type strain and two clinical samples.</title>
        <authorList>
            <person name="Bernier A.-M."/>
            <person name="Bernard K."/>
        </authorList>
    </citation>
    <scope>NUCLEOTIDE SEQUENCE [LARGE SCALE GENOMIC DNA]</scope>
    <source>
        <strain evidence="5 6">NML 120205</strain>
    </source>
</reference>
<evidence type="ECO:0000256" key="1">
    <source>
        <dbReference type="SAM" id="MobiDB-lite"/>
    </source>
</evidence>
<evidence type="ECO:0000313" key="5">
    <source>
        <dbReference type="EMBL" id="RMB64408.1"/>
    </source>
</evidence>
<sequence>MRTVERKLGTTRWWGFRPKIAAVAAGLSALALAAASCSSEEAEDGGRAVPSDPESYNYTGYMVNSQLVTTNAGTAFGRATSAAQLSTRLYPGLFVPGPSGQLIPNADLVETEQLPSAADSEQESVRLTLSDDATFSDGAPVTCDDYLLAYTAGTHPVEFASHMPLMEDIADIECAPHSKTFTLIFHKDQGHRWRHMFGPGTVMPAHALAQKTEMSMEELNAALHAEDMATLQPVAELWRYGFSTAKDEFDPELQVSYGPFTADKVGDSGEIFLKANEQYSGDQPALEHVVIWPNTADAQKLADKGVLKVADSATASPGWLAGNAGGDAKSGEGSGAPEPDKGAGSGHKGGLKGEANSDADATGFETITKVGLLTDTLTLSRAGIFAEPSARKAFAACVDQSALAQKSSEISGVDVPPAYVRTVSVEDPFAQTLGSVVKDHEGVDMATAGQLSGTTIKVGYVSPDKRYQAMVDALRASCEPAGITIEDAADEYLSQFYLNPDPATGESPIDVFLGPVDPLTEYSAADSSIKNSVQLKEQEELLWDSVPSIPVAAQPRVFMVHRDVEGVLPYTGISGIGWNMDRWHVPAQEPVEKA</sequence>
<evidence type="ECO:0000313" key="4">
    <source>
        <dbReference type="EMBL" id="MBM0243737.1"/>
    </source>
</evidence>
<evidence type="ECO:0000313" key="6">
    <source>
        <dbReference type="Proteomes" id="UP000270649"/>
    </source>
</evidence>
<accession>A0A3M0GJP2</accession>
<proteinExistence type="predicted"/>
<dbReference type="Proteomes" id="UP001518680">
    <property type="component" value="Unassembled WGS sequence"/>
</dbReference>
<keyword evidence="7" id="KW-1185">Reference proteome</keyword>
<dbReference type="GO" id="GO:1904680">
    <property type="term" value="F:peptide transmembrane transporter activity"/>
    <property type="evidence" value="ECO:0007669"/>
    <property type="project" value="TreeGrafter"/>
</dbReference>
<feature type="domain" description="Solute-binding protein family 5" evidence="3">
    <location>
        <begin position="124"/>
        <end position="407"/>
    </location>
</feature>
<dbReference type="RefSeq" id="WP_121927266.1">
    <property type="nucleotide sequence ID" value="NZ_JAACBU010000013.1"/>
</dbReference>
<dbReference type="Pfam" id="PF00496">
    <property type="entry name" value="SBP_bac_5"/>
    <property type="match status" value="1"/>
</dbReference>
<keyword evidence="2" id="KW-0732">Signal</keyword>
<dbReference type="PANTHER" id="PTHR30290">
    <property type="entry name" value="PERIPLASMIC BINDING COMPONENT OF ABC TRANSPORTER"/>
    <property type="match status" value="1"/>
</dbReference>
<protein>
    <submittedName>
        <fullName evidence="5">DNA-binding protein</fullName>
    </submittedName>
</protein>
<dbReference type="GO" id="GO:0015833">
    <property type="term" value="P:peptide transport"/>
    <property type="evidence" value="ECO:0007669"/>
    <property type="project" value="TreeGrafter"/>
</dbReference>
<dbReference type="PANTHER" id="PTHR30290:SF65">
    <property type="entry name" value="MONOACYL PHOSPHATIDYLINOSITOL TETRAMANNOSIDE-BINDING PROTEIN LPQW-RELATED"/>
    <property type="match status" value="1"/>
</dbReference>
<dbReference type="EMBL" id="REGC01000001">
    <property type="protein sequence ID" value="RMB64408.1"/>
    <property type="molecule type" value="Genomic_DNA"/>
</dbReference>
<organism evidence="5 6">
    <name type="scientific">Corynebacterium macginleyi</name>
    <dbReference type="NCBI Taxonomy" id="38290"/>
    <lineage>
        <taxon>Bacteria</taxon>
        <taxon>Bacillati</taxon>
        <taxon>Actinomycetota</taxon>
        <taxon>Actinomycetes</taxon>
        <taxon>Mycobacteriales</taxon>
        <taxon>Corynebacteriaceae</taxon>
        <taxon>Corynebacterium</taxon>
    </lineage>
</organism>
<evidence type="ECO:0000259" key="3">
    <source>
        <dbReference type="Pfam" id="PF00496"/>
    </source>
</evidence>
<dbReference type="EMBL" id="JAACBX020000001">
    <property type="protein sequence ID" value="MBM0243737.1"/>
    <property type="molecule type" value="Genomic_DNA"/>
</dbReference>
<dbReference type="InterPro" id="IPR039424">
    <property type="entry name" value="SBP_5"/>
</dbReference>
<gene>
    <name evidence="5" type="ORF">D9543_01120</name>
    <name evidence="4" type="ORF">GWO63_005535</name>
</gene>
<dbReference type="Gene3D" id="3.40.190.10">
    <property type="entry name" value="Periplasmic binding protein-like II"/>
    <property type="match status" value="1"/>
</dbReference>
<evidence type="ECO:0000256" key="2">
    <source>
        <dbReference type="SAM" id="SignalP"/>
    </source>
</evidence>
<dbReference type="SUPFAM" id="SSF53850">
    <property type="entry name" value="Periplasmic binding protein-like II"/>
    <property type="match status" value="1"/>
</dbReference>
<evidence type="ECO:0000313" key="7">
    <source>
        <dbReference type="Proteomes" id="UP001518680"/>
    </source>
</evidence>
<reference evidence="4 7" key="2">
    <citation type="submission" date="2021-01" db="EMBL/GenBank/DDBJ databases">
        <title>Complete genome sequences of Corynebacterium macginleyi strains isolated from infectious keratitis.</title>
        <authorList>
            <person name="Sagerfors S."/>
            <person name="Poehlein A."/>
            <person name="Soderquist B."/>
            <person name="Bruggemann H."/>
        </authorList>
    </citation>
    <scope>NUCLEOTIDE SEQUENCE [LARGE SCALE GENOMIC DNA]</scope>
    <source>
        <strain evidence="4 7">12T220</strain>
    </source>
</reference>
<dbReference type="InterPro" id="IPR000914">
    <property type="entry name" value="SBP_5_dom"/>
</dbReference>
<dbReference type="GO" id="GO:0003677">
    <property type="term" value="F:DNA binding"/>
    <property type="evidence" value="ECO:0007669"/>
    <property type="project" value="UniProtKB-KW"/>
</dbReference>
<name>A0A3M0GJP2_9CORY</name>
<feature type="chain" id="PRO_5039236081" evidence="2">
    <location>
        <begin position="34"/>
        <end position="594"/>
    </location>
</feature>